<dbReference type="CDD" id="cd00038">
    <property type="entry name" value="CAP_ED"/>
    <property type="match status" value="1"/>
</dbReference>
<dbReference type="PANTHER" id="PTHR24567:SF26">
    <property type="entry name" value="REGULATORY PROTEIN YEIL"/>
    <property type="match status" value="1"/>
</dbReference>
<name>A0ABT8F374_9BACT</name>
<keyword evidence="2" id="KW-0238">DNA-binding</keyword>
<accession>A0ABT8F374</accession>
<dbReference type="InterPro" id="IPR012318">
    <property type="entry name" value="HTH_CRP"/>
</dbReference>
<dbReference type="PANTHER" id="PTHR24567">
    <property type="entry name" value="CRP FAMILY TRANSCRIPTIONAL REGULATORY PROTEIN"/>
    <property type="match status" value="1"/>
</dbReference>
<keyword evidence="1" id="KW-0805">Transcription regulation</keyword>
<gene>
    <name evidence="6" type="ORF">QWY31_04810</name>
</gene>
<dbReference type="RefSeq" id="WP_320003335.1">
    <property type="nucleotide sequence ID" value="NZ_JAUHJS010000002.1"/>
</dbReference>
<dbReference type="InterPro" id="IPR036388">
    <property type="entry name" value="WH-like_DNA-bd_sf"/>
</dbReference>
<dbReference type="SUPFAM" id="SSF51206">
    <property type="entry name" value="cAMP-binding domain-like"/>
    <property type="match status" value="1"/>
</dbReference>
<evidence type="ECO:0000256" key="3">
    <source>
        <dbReference type="ARBA" id="ARBA00023163"/>
    </source>
</evidence>
<protein>
    <submittedName>
        <fullName evidence="6">Crp/Fnr family transcriptional regulator</fullName>
    </submittedName>
</protein>
<dbReference type="Pfam" id="PF00027">
    <property type="entry name" value="cNMP_binding"/>
    <property type="match status" value="1"/>
</dbReference>
<keyword evidence="7" id="KW-1185">Reference proteome</keyword>
<evidence type="ECO:0000256" key="1">
    <source>
        <dbReference type="ARBA" id="ARBA00023015"/>
    </source>
</evidence>
<dbReference type="PRINTS" id="PR00034">
    <property type="entry name" value="HTHCRP"/>
</dbReference>
<dbReference type="InterPro" id="IPR036390">
    <property type="entry name" value="WH_DNA-bd_sf"/>
</dbReference>
<dbReference type="SUPFAM" id="SSF46785">
    <property type="entry name" value="Winged helix' DNA-binding domain"/>
    <property type="match status" value="1"/>
</dbReference>
<dbReference type="Proteomes" id="UP001168552">
    <property type="component" value="Unassembled WGS sequence"/>
</dbReference>
<dbReference type="InterPro" id="IPR014710">
    <property type="entry name" value="RmlC-like_jellyroll"/>
</dbReference>
<dbReference type="Gene3D" id="1.10.10.10">
    <property type="entry name" value="Winged helix-like DNA-binding domain superfamily/Winged helix DNA-binding domain"/>
    <property type="match status" value="1"/>
</dbReference>
<evidence type="ECO:0000259" key="5">
    <source>
        <dbReference type="PROSITE" id="PS51063"/>
    </source>
</evidence>
<sequence length="217" mass="25434">MNQKEEIVQLLNRYFPEFEEPLRQEIMLHAHVRKIRAGQFLMKTGKAIDSIPLILEGIVKVSREDDAGNELFIYHLESGDACAISLVCSSRQNKQSEISAEVVEDVTILEVNIFNMDSWMMKYPTWYRFVLGTYQRRFEELLNTLDSIAFQKMDERLVKYLKTKAETLNSLNLPLTHQQIAQELNSSREVISRLLKKLEQRGQIQLNRNEIRIIDLF</sequence>
<comment type="caution">
    <text evidence="6">The sequence shown here is derived from an EMBL/GenBank/DDBJ whole genome shotgun (WGS) entry which is preliminary data.</text>
</comment>
<evidence type="ECO:0000313" key="6">
    <source>
        <dbReference type="EMBL" id="MDN4164809.1"/>
    </source>
</evidence>
<dbReference type="Pfam" id="PF13545">
    <property type="entry name" value="HTH_Crp_2"/>
    <property type="match status" value="1"/>
</dbReference>
<feature type="domain" description="Cyclic nucleotide-binding" evidence="4">
    <location>
        <begin position="14"/>
        <end position="80"/>
    </location>
</feature>
<dbReference type="PROSITE" id="PS51063">
    <property type="entry name" value="HTH_CRP_2"/>
    <property type="match status" value="1"/>
</dbReference>
<dbReference type="InterPro" id="IPR018490">
    <property type="entry name" value="cNMP-bd_dom_sf"/>
</dbReference>
<evidence type="ECO:0000313" key="7">
    <source>
        <dbReference type="Proteomes" id="UP001168552"/>
    </source>
</evidence>
<reference evidence="6" key="1">
    <citation type="submission" date="2023-06" db="EMBL/GenBank/DDBJ databases">
        <title>Cytophagales bacterium Strain LB-30, isolated from soil.</title>
        <authorList>
            <person name="Liu B."/>
        </authorList>
    </citation>
    <scope>NUCLEOTIDE SEQUENCE</scope>
    <source>
        <strain evidence="6">LB-30</strain>
    </source>
</reference>
<proteinExistence type="predicted"/>
<dbReference type="EMBL" id="JAUHJS010000002">
    <property type="protein sequence ID" value="MDN4164809.1"/>
    <property type="molecule type" value="Genomic_DNA"/>
</dbReference>
<dbReference type="InterPro" id="IPR050397">
    <property type="entry name" value="Env_Response_Regulators"/>
</dbReference>
<dbReference type="PROSITE" id="PS50042">
    <property type="entry name" value="CNMP_BINDING_3"/>
    <property type="match status" value="1"/>
</dbReference>
<dbReference type="SMART" id="SM00419">
    <property type="entry name" value="HTH_CRP"/>
    <property type="match status" value="1"/>
</dbReference>
<keyword evidence="3" id="KW-0804">Transcription</keyword>
<dbReference type="Gene3D" id="2.60.120.10">
    <property type="entry name" value="Jelly Rolls"/>
    <property type="match status" value="1"/>
</dbReference>
<organism evidence="6 7">
    <name type="scientific">Shiella aurantiaca</name>
    <dbReference type="NCBI Taxonomy" id="3058365"/>
    <lineage>
        <taxon>Bacteria</taxon>
        <taxon>Pseudomonadati</taxon>
        <taxon>Bacteroidota</taxon>
        <taxon>Cytophagia</taxon>
        <taxon>Cytophagales</taxon>
        <taxon>Shiellaceae</taxon>
        <taxon>Shiella</taxon>
    </lineage>
</organism>
<dbReference type="InterPro" id="IPR000595">
    <property type="entry name" value="cNMP-bd_dom"/>
</dbReference>
<feature type="domain" description="HTH crp-type" evidence="5">
    <location>
        <begin position="151"/>
        <end position="217"/>
    </location>
</feature>
<evidence type="ECO:0000259" key="4">
    <source>
        <dbReference type="PROSITE" id="PS50042"/>
    </source>
</evidence>
<evidence type="ECO:0000256" key="2">
    <source>
        <dbReference type="ARBA" id="ARBA00023125"/>
    </source>
</evidence>